<protein>
    <submittedName>
        <fullName evidence="1">Uncharacterized protein</fullName>
    </submittedName>
</protein>
<accession>A0A412Z9V8</accession>
<name>A0A412Z9V8_9FIRM</name>
<dbReference type="Proteomes" id="UP000284543">
    <property type="component" value="Unassembled WGS sequence"/>
</dbReference>
<organism evidence="1 2">
    <name type="scientific">Enterocloster bolteae</name>
    <dbReference type="NCBI Taxonomy" id="208479"/>
    <lineage>
        <taxon>Bacteria</taxon>
        <taxon>Bacillati</taxon>
        <taxon>Bacillota</taxon>
        <taxon>Clostridia</taxon>
        <taxon>Lachnospirales</taxon>
        <taxon>Lachnospiraceae</taxon>
        <taxon>Enterocloster</taxon>
    </lineage>
</organism>
<evidence type="ECO:0000313" key="2">
    <source>
        <dbReference type="Proteomes" id="UP000284543"/>
    </source>
</evidence>
<evidence type="ECO:0000313" key="1">
    <source>
        <dbReference type="EMBL" id="RGV76861.1"/>
    </source>
</evidence>
<dbReference type="AlphaFoldDB" id="A0A412Z9V8"/>
<comment type="caution">
    <text evidence="1">The sequence shown here is derived from an EMBL/GenBank/DDBJ whole genome shotgun (WGS) entry which is preliminary data.</text>
</comment>
<dbReference type="EMBL" id="QRZM01000003">
    <property type="protein sequence ID" value="RGV76861.1"/>
    <property type="molecule type" value="Genomic_DNA"/>
</dbReference>
<sequence length="91" mass="10703">MIFCKKLCKTEKIKNLFVSTTADTAEVIHGRVSSHSFNQEYFTAISCCVDKYSEKPKKLLVFPVFQSVYPLVRMTNLLFYPVRFFFWFAVQ</sequence>
<gene>
    <name evidence="1" type="ORF">DWW02_09965</name>
</gene>
<dbReference type="KEGG" id="cbol:CGC65_24205"/>
<proteinExistence type="predicted"/>
<reference evidence="1 2" key="1">
    <citation type="submission" date="2018-08" db="EMBL/GenBank/DDBJ databases">
        <title>A genome reference for cultivated species of the human gut microbiota.</title>
        <authorList>
            <person name="Zou Y."/>
            <person name="Xue W."/>
            <person name="Luo G."/>
        </authorList>
    </citation>
    <scope>NUCLEOTIDE SEQUENCE [LARGE SCALE GENOMIC DNA]</scope>
    <source>
        <strain evidence="1 2">AF14-18</strain>
    </source>
</reference>